<name>A0A2K1K787_PHYPA</name>
<evidence type="ECO:0000313" key="3">
    <source>
        <dbReference type="EnsemblPlants" id="PAC:32963911.CDS.1"/>
    </source>
</evidence>
<sequence length="120" mass="14342">MNIIIHHVIVKIIDFSESKVNVGRNPKARRNNFKYGIPRYMALEVIKKGFKLIKICYFKLEIFSFVILCSKILTKKDLFHSIDSLKNILKRTENGERLNLPSNYNELIRFIKDYWNLNFF</sequence>
<dbReference type="InParanoid" id="A0A2K1K787"/>
<reference evidence="2 4" key="2">
    <citation type="journal article" date="2018" name="Plant J.">
        <title>The Physcomitrella patens chromosome-scale assembly reveals moss genome structure and evolution.</title>
        <authorList>
            <person name="Lang D."/>
            <person name="Ullrich K.K."/>
            <person name="Murat F."/>
            <person name="Fuchs J."/>
            <person name="Jenkins J."/>
            <person name="Haas F.B."/>
            <person name="Piednoel M."/>
            <person name="Gundlach H."/>
            <person name="Van Bel M."/>
            <person name="Meyberg R."/>
            <person name="Vives C."/>
            <person name="Morata J."/>
            <person name="Symeonidi A."/>
            <person name="Hiss M."/>
            <person name="Muchero W."/>
            <person name="Kamisugi Y."/>
            <person name="Saleh O."/>
            <person name="Blanc G."/>
            <person name="Decker E.L."/>
            <person name="van Gessel N."/>
            <person name="Grimwood J."/>
            <person name="Hayes R.D."/>
            <person name="Graham S.W."/>
            <person name="Gunter L.E."/>
            <person name="McDaniel S.F."/>
            <person name="Hoernstein S.N.W."/>
            <person name="Larsson A."/>
            <person name="Li F.W."/>
            <person name="Perroud P.F."/>
            <person name="Phillips J."/>
            <person name="Ranjan P."/>
            <person name="Rokshar D.S."/>
            <person name="Rothfels C.J."/>
            <person name="Schneider L."/>
            <person name="Shu S."/>
            <person name="Stevenson D.W."/>
            <person name="Thummler F."/>
            <person name="Tillich M."/>
            <person name="Villarreal Aguilar J.C."/>
            <person name="Widiez T."/>
            <person name="Wong G.K."/>
            <person name="Wymore A."/>
            <person name="Zhang Y."/>
            <person name="Zimmer A.D."/>
            <person name="Quatrano R.S."/>
            <person name="Mayer K.F.X."/>
            <person name="Goodstein D."/>
            <person name="Casacuberta J.M."/>
            <person name="Vandepoele K."/>
            <person name="Reski R."/>
            <person name="Cuming A.C."/>
            <person name="Tuskan G.A."/>
            <person name="Maumus F."/>
            <person name="Salse J."/>
            <person name="Schmutz J."/>
            <person name="Rensing S.A."/>
        </authorList>
    </citation>
    <scope>NUCLEOTIDE SEQUENCE [LARGE SCALE GENOMIC DNA]</scope>
    <source>
        <strain evidence="3 4">cv. Gransden 2004</strain>
    </source>
</reference>
<dbReference type="EMBL" id="ABEU02000008">
    <property type="protein sequence ID" value="PNR49636.1"/>
    <property type="molecule type" value="Genomic_DNA"/>
</dbReference>
<dbReference type="AlphaFoldDB" id="A0A2K1K787"/>
<gene>
    <name evidence="2" type="ORF">PHYPA_011532</name>
</gene>
<dbReference type="Gene3D" id="1.10.510.10">
    <property type="entry name" value="Transferase(Phosphotransferase) domain 1"/>
    <property type="match status" value="1"/>
</dbReference>
<protein>
    <recommendedName>
        <fullName evidence="1">Protein kinase domain-containing protein</fullName>
    </recommendedName>
</protein>
<reference evidence="3" key="3">
    <citation type="submission" date="2020-12" db="UniProtKB">
        <authorList>
            <consortium name="EnsemblPlants"/>
        </authorList>
    </citation>
    <scope>IDENTIFICATION</scope>
</reference>
<dbReference type="PROSITE" id="PS50011">
    <property type="entry name" value="PROTEIN_KINASE_DOM"/>
    <property type="match status" value="1"/>
</dbReference>
<dbReference type="Pfam" id="PF07714">
    <property type="entry name" value="PK_Tyr_Ser-Thr"/>
    <property type="match status" value="1"/>
</dbReference>
<proteinExistence type="predicted"/>
<feature type="domain" description="Protein kinase" evidence="1">
    <location>
        <begin position="1"/>
        <end position="120"/>
    </location>
</feature>
<dbReference type="SUPFAM" id="SSF56112">
    <property type="entry name" value="Protein kinase-like (PK-like)"/>
    <property type="match status" value="1"/>
</dbReference>
<dbReference type="Proteomes" id="UP000006727">
    <property type="component" value="Chromosome 8"/>
</dbReference>
<evidence type="ECO:0000259" key="1">
    <source>
        <dbReference type="PROSITE" id="PS50011"/>
    </source>
</evidence>
<evidence type="ECO:0000313" key="2">
    <source>
        <dbReference type="EMBL" id="PNR49636.1"/>
    </source>
</evidence>
<dbReference type="EnsemblPlants" id="Pp3c8_14413V3.1">
    <property type="protein sequence ID" value="PAC:32963911.CDS.1"/>
    <property type="gene ID" value="Pp3c8_14413"/>
</dbReference>
<dbReference type="InterPro" id="IPR011009">
    <property type="entry name" value="Kinase-like_dom_sf"/>
</dbReference>
<evidence type="ECO:0000313" key="4">
    <source>
        <dbReference type="Proteomes" id="UP000006727"/>
    </source>
</evidence>
<dbReference type="Gramene" id="Pp3c8_14413V3.1">
    <property type="protein sequence ID" value="PAC:32963911.CDS.1"/>
    <property type="gene ID" value="Pp3c8_14413"/>
</dbReference>
<dbReference type="GO" id="GO:0004672">
    <property type="term" value="F:protein kinase activity"/>
    <property type="evidence" value="ECO:0007669"/>
    <property type="project" value="InterPro"/>
</dbReference>
<dbReference type="InterPro" id="IPR001245">
    <property type="entry name" value="Ser-Thr/Tyr_kinase_cat_dom"/>
</dbReference>
<organism evidence="2">
    <name type="scientific">Physcomitrium patens</name>
    <name type="common">Spreading-leaved earth moss</name>
    <name type="synonym">Physcomitrella patens</name>
    <dbReference type="NCBI Taxonomy" id="3218"/>
    <lineage>
        <taxon>Eukaryota</taxon>
        <taxon>Viridiplantae</taxon>
        <taxon>Streptophyta</taxon>
        <taxon>Embryophyta</taxon>
        <taxon>Bryophyta</taxon>
        <taxon>Bryophytina</taxon>
        <taxon>Bryopsida</taxon>
        <taxon>Funariidae</taxon>
        <taxon>Funariales</taxon>
        <taxon>Funariaceae</taxon>
        <taxon>Physcomitrium</taxon>
    </lineage>
</organism>
<dbReference type="GO" id="GO:0005524">
    <property type="term" value="F:ATP binding"/>
    <property type="evidence" value="ECO:0007669"/>
    <property type="project" value="InterPro"/>
</dbReference>
<accession>A0A2K1K787</accession>
<keyword evidence="4" id="KW-1185">Reference proteome</keyword>
<reference evidence="2 4" key="1">
    <citation type="journal article" date="2008" name="Science">
        <title>The Physcomitrella genome reveals evolutionary insights into the conquest of land by plants.</title>
        <authorList>
            <person name="Rensing S."/>
            <person name="Lang D."/>
            <person name="Zimmer A."/>
            <person name="Terry A."/>
            <person name="Salamov A."/>
            <person name="Shapiro H."/>
            <person name="Nishiyama T."/>
            <person name="Perroud P.-F."/>
            <person name="Lindquist E."/>
            <person name="Kamisugi Y."/>
            <person name="Tanahashi T."/>
            <person name="Sakakibara K."/>
            <person name="Fujita T."/>
            <person name="Oishi K."/>
            <person name="Shin-I T."/>
            <person name="Kuroki Y."/>
            <person name="Toyoda A."/>
            <person name="Suzuki Y."/>
            <person name="Hashimoto A."/>
            <person name="Yamaguchi K."/>
            <person name="Sugano A."/>
            <person name="Kohara Y."/>
            <person name="Fujiyama A."/>
            <person name="Anterola A."/>
            <person name="Aoki S."/>
            <person name="Ashton N."/>
            <person name="Barbazuk W.B."/>
            <person name="Barker E."/>
            <person name="Bennetzen J."/>
            <person name="Bezanilla M."/>
            <person name="Blankenship R."/>
            <person name="Cho S.H."/>
            <person name="Dutcher S."/>
            <person name="Estelle M."/>
            <person name="Fawcett J.A."/>
            <person name="Gundlach H."/>
            <person name="Hanada K."/>
            <person name="Heyl A."/>
            <person name="Hicks K.A."/>
            <person name="Hugh J."/>
            <person name="Lohr M."/>
            <person name="Mayer K."/>
            <person name="Melkozernov A."/>
            <person name="Murata T."/>
            <person name="Nelson D."/>
            <person name="Pils B."/>
            <person name="Prigge M."/>
            <person name="Reiss B."/>
            <person name="Renner T."/>
            <person name="Rombauts S."/>
            <person name="Rushton P."/>
            <person name="Sanderfoot A."/>
            <person name="Schween G."/>
            <person name="Shiu S.-H."/>
            <person name="Stueber K."/>
            <person name="Theodoulou F.L."/>
            <person name="Tu H."/>
            <person name="Van de Peer Y."/>
            <person name="Verrier P.J."/>
            <person name="Waters E."/>
            <person name="Wood A."/>
            <person name="Yang L."/>
            <person name="Cove D."/>
            <person name="Cuming A."/>
            <person name="Hasebe M."/>
            <person name="Lucas S."/>
            <person name="Mishler D.B."/>
            <person name="Reski R."/>
            <person name="Grigoriev I."/>
            <person name="Quatrano R.S."/>
            <person name="Boore J.L."/>
        </authorList>
    </citation>
    <scope>NUCLEOTIDE SEQUENCE [LARGE SCALE GENOMIC DNA]</scope>
    <source>
        <strain evidence="3 4">cv. Gransden 2004</strain>
    </source>
</reference>
<dbReference type="InterPro" id="IPR000719">
    <property type="entry name" value="Prot_kinase_dom"/>
</dbReference>